<proteinExistence type="predicted"/>
<keyword evidence="3" id="KW-1185">Reference proteome</keyword>
<keyword evidence="1" id="KW-1133">Transmembrane helix</keyword>
<accession>A0ABP8FT97</accession>
<organism evidence="2 3">
    <name type="scientific">Nibribacter koreensis</name>
    <dbReference type="NCBI Taxonomy" id="1084519"/>
    <lineage>
        <taxon>Bacteria</taxon>
        <taxon>Pseudomonadati</taxon>
        <taxon>Bacteroidota</taxon>
        <taxon>Cytophagia</taxon>
        <taxon>Cytophagales</taxon>
        <taxon>Hymenobacteraceae</taxon>
        <taxon>Nibribacter</taxon>
    </lineage>
</organism>
<feature type="transmembrane region" description="Helical" evidence="1">
    <location>
        <begin position="51"/>
        <end position="72"/>
    </location>
</feature>
<evidence type="ECO:0000313" key="3">
    <source>
        <dbReference type="Proteomes" id="UP001501844"/>
    </source>
</evidence>
<evidence type="ECO:0008006" key="4">
    <source>
        <dbReference type="Google" id="ProtNLM"/>
    </source>
</evidence>
<sequence length="111" mass="12114">MTTSNNLNPHTKISVPLLKPMLIGAGIALAVISFFVFGVDNPNPEWGQYWRIRPLIITPMAGAMGGAFYAFMDYQASRGFNRTLAILLSLVVFVIGLWLGVVLGLAGTMWN</sequence>
<protein>
    <recommendedName>
        <fullName evidence="4">Potassium transporter KefB</fullName>
    </recommendedName>
</protein>
<keyword evidence="1" id="KW-0812">Transmembrane</keyword>
<keyword evidence="1" id="KW-0472">Membrane</keyword>
<comment type="caution">
    <text evidence="2">The sequence shown here is derived from an EMBL/GenBank/DDBJ whole genome shotgun (WGS) entry which is preliminary data.</text>
</comment>
<feature type="transmembrane region" description="Helical" evidence="1">
    <location>
        <begin position="21"/>
        <end position="39"/>
    </location>
</feature>
<dbReference type="RefSeq" id="WP_345167431.1">
    <property type="nucleotide sequence ID" value="NZ_BAABGX010000002.1"/>
</dbReference>
<dbReference type="Proteomes" id="UP001501844">
    <property type="component" value="Unassembled WGS sequence"/>
</dbReference>
<evidence type="ECO:0000256" key="1">
    <source>
        <dbReference type="SAM" id="Phobius"/>
    </source>
</evidence>
<feature type="transmembrane region" description="Helical" evidence="1">
    <location>
        <begin position="84"/>
        <end position="110"/>
    </location>
</feature>
<gene>
    <name evidence="2" type="ORF">GCM10023183_28390</name>
</gene>
<evidence type="ECO:0000313" key="2">
    <source>
        <dbReference type="EMBL" id="GAA4310449.1"/>
    </source>
</evidence>
<name>A0ABP8FT97_9BACT</name>
<dbReference type="EMBL" id="BAABGX010000002">
    <property type="protein sequence ID" value="GAA4310449.1"/>
    <property type="molecule type" value="Genomic_DNA"/>
</dbReference>
<reference evidence="3" key="1">
    <citation type="journal article" date="2019" name="Int. J. Syst. Evol. Microbiol.">
        <title>The Global Catalogue of Microorganisms (GCM) 10K type strain sequencing project: providing services to taxonomists for standard genome sequencing and annotation.</title>
        <authorList>
            <consortium name="The Broad Institute Genomics Platform"/>
            <consortium name="The Broad Institute Genome Sequencing Center for Infectious Disease"/>
            <person name="Wu L."/>
            <person name="Ma J."/>
        </authorList>
    </citation>
    <scope>NUCLEOTIDE SEQUENCE [LARGE SCALE GENOMIC DNA]</scope>
    <source>
        <strain evidence="3">JCM 17917</strain>
    </source>
</reference>